<dbReference type="NCBIfam" id="NF010460">
    <property type="entry name" value="PRK13885.1"/>
    <property type="match status" value="1"/>
</dbReference>
<dbReference type="InterPro" id="IPR038161">
    <property type="entry name" value="VirB9/CagX/TrbG_C_sf"/>
</dbReference>
<dbReference type="InterPro" id="IPR014142">
    <property type="entry name" value="TrbG_Ti"/>
</dbReference>
<sequence length="295" mass="32486">MKKTIISILALSVLATPSYSVLADDLADQYFSKETRQLTPQEKAAIAIGEKWQTGNATSKPVAATDGSIRFIFGSGQIQILCAVLQVCDIALQPGEQVNSINAGDPRFIVEPAITGSGASEQLHLIVKPLDVGLDTSLVVGTDRRTYHFRLRSSRKEFMPLVSFTYPEDAQAKWAAIQAREKKEKTDNTIPQTGEYLGNLNFNYDISGSARWKPTRVYNDGTKTIIEMSSEMRQSEAPTLLVVRKNGGVFSDPETVMVNYRVQGNRYIVDTIFDKAMLVVGVGSSQDRVTITRGK</sequence>
<dbReference type="NCBIfam" id="TIGR02775">
    <property type="entry name" value="TrbG_Ti"/>
    <property type="match status" value="1"/>
</dbReference>
<dbReference type="EMBL" id="CP000718">
    <property type="protein sequence ID" value="ABS45575.1"/>
    <property type="molecule type" value="Genomic_DNA"/>
</dbReference>
<gene>
    <name evidence="4" type="ordered locus">YpsIP31758_A0052</name>
</gene>
<proteinExistence type="inferred from homology"/>
<dbReference type="Pfam" id="PF03524">
    <property type="entry name" value="CagX"/>
    <property type="match status" value="1"/>
</dbReference>
<feature type="chain" id="PRO_5006713843" evidence="3">
    <location>
        <begin position="24"/>
        <end position="295"/>
    </location>
</feature>
<evidence type="ECO:0000256" key="3">
    <source>
        <dbReference type="SAM" id="SignalP"/>
    </source>
</evidence>
<dbReference type="HOGENOM" id="CLU_058585_1_1_6"/>
<dbReference type="CDD" id="cd06911">
    <property type="entry name" value="VirB9_CagX_TrbG"/>
    <property type="match status" value="1"/>
</dbReference>
<accession>A0A0U1QT66</accession>
<evidence type="ECO:0000313" key="5">
    <source>
        <dbReference type="Proteomes" id="UP000002412"/>
    </source>
</evidence>
<feature type="signal peptide" evidence="3">
    <location>
        <begin position="1"/>
        <end position="23"/>
    </location>
</feature>
<evidence type="ECO:0000256" key="1">
    <source>
        <dbReference type="ARBA" id="ARBA00006135"/>
    </source>
</evidence>
<dbReference type="InterPro" id="IPR033645">
    <property type="entry name" value="VirB9/CagX/TrbG_C"/>
</dbReference>
<dbReference type="Gene3D" id="2.60.40.2500">
    <property type="match status" value="1"/>
</dbReference>
<dbReference type="KEGG" id="ypi:YpsIP31758_A0052"/>
<evidence type="ECO:0000313" key="4">
    <source>
        <dbReference type="EMBL" id="ABS45575.1"/>
    </source>
</evidence>
<geneLocation type="plasmid" evidence="5">
    <name>plasmid_59kb</name>
</geneLocation>
<keyword evidence="2 3" id="KW-0732">Signal</keyword>
<dbReference type="AlphaFoldDB" id="A0A0U1QT66"/>
<comment type="similarity">
    <text evidence="1">Belongs to the TrbG/VirB9 family.</text>
</comment>
<dbReference type="InterPro" id="IPR010258">
    <property type="entry name" value="Conjugal_tfr_TrbG/VirB9/CagX"/>
</dbReference>
<organism evidence="4 5">
    <name type="scientific">Yersinia pseudotuberculosis serotype O:1b (strain IP 31758)</name>
    <dbReference type="NCBI Taxonomy" id="349747"/>
    <lineage>
        <taxon>Bacteria</taxon>
        <taxon>Pseudomonadati</taxon>
        <taxon>Pseudomonadota</taxon>
        <taxon>Gammaproteobacteria</taxon>
        <taxon>Enterobacterales</taxon>
        <taxon>Yersiniaceae</taxon>
        <taxon>Yersinia</taxon>
    </lineage>
</organism>
<reference evidence="4 5" key="1">
    <citation type="journal article" date="2007" name="PLoS Genet.">
        <title>The complete genome sequence of Yersinia pseudotuberculosis IP31758, the causative agent of Far East scarlet-like fever.</title>
        <authorList>
            <person name="Eppinger M."/>
            <person name="Rosovitz M.J."/>
            <person name="Fricke W.F."/>
            <person name="Rasko D.A."/>
            <person name="Kokorina G."/>
            <person name="Fayolle C."/>
            <person name="Lindler L.E."/>
            <person name="Carniel E."/>
            <person name="Ravel J."/>
        </authorList>
    </citation>
    <scope>NUCLEOTIDE SEQUENCE [LARGE SCALE GENOMIC DNA]</scope>
    <source>
        <strain evidence="4 5">IP 31758</strain>
        <plasmid evidence="5">Plasmid plasmid_59kb</plasmid>
    </source>
</reference>
<name>A0A0U1QT66_YERP3</name>
<protein>
    <submittedName>
        <fullName evidence="4">Conjugal transfer protein TrbG</fullName>
    </submittedName>
</protein>
<evidence type="ECO:0000256" key="2">
    <source>
        <dbReference type="ARBA" id="ARBA00022729"/>
    </source>
</evidence>
<dbReference type="Proteomes" id="UP000002412">
    <property type="component" value="Plasmid p_59kb"/>
</dbReference>
<keyword evidence="4" id="KW-0614">Plasmid</keyword>
<dbReference type="RefSeq" id="WP_011988419.1">
    <property type="nucleotide sequence ID" value="NC_009704.1"/>
</dbReference>